<evidence type="ECO:0000256" key="4">
    <source>
        <dbReference type="ARBA" id="ARBA00023006"/>
    </source>
</evidence>
<dbReference type="GO" id="GO:0032045">
    <property type="term" value="C:guanyl-nucleotide exchange factor complex"/>
    <property type="evidence" value="ECO:0007669"/>
    <property type="project" value="TreeGrafter"/>
</dbReference>
<dbReference type="InterPro" id="IPR037520">
    <property type="entry name" value="Folliculin/SMCR8_longin"/>
</dbReference>
<dbReference type="InterPro" id="IPR037521">
    <property type="entry name" value="FLCN/SMCR8_DENN"/>
</dbReference>
<keyword evidence="8" id="KW-1185">Reference proteome</keyword>
<dbReference type="GO" id="GO:0005085">
    <property type="term" value="F:guanyl-nucleotide exchange factor activity"/>
    <property type="evidence" value="ECO:0007669"/>
    <property type="project" value="UniProtKB-KW"/>
</dbReference>
<dbReference type="OrthoDB" id="2289278at2759"/>
<dbReference type="Pfam" id="PF11704">
    <property type="entry name" value="Folliculin"/>
    <property type="match status" value="1"/>
</dbReference>
<evidence type="ECO:0000313" key="8">
    <source>
        <dbReference type="Proteomes" id="UP000245119"/>
    </source>
</evidence>
<dbReference type="AlphaFoldDB" id="A0A2T7P6C0"/>
<comment type="similarity">
    <text evidence="5">Belongs to the SMCR8 family.</text>
</comment>
<accession>A0A2T7P6C0</accession>
<evidence type="ECO:0000256" key="2">
    <source>
        <dbReference type="ARBA" id="ARBA00022490"/>
    </source>
</evidence>
<dbReference type="PANTHER" id="PTHR31334:SF1">
    <property type="entry name" value="GUANINE NUCLEOTIDE EXCHANGE PROTEIN SMCR8"/>
    <property type="match status" value="1"/>
</dbReference>
<dbReference type="EMBL" id="PZQS01000006">
    <property type="protein sequence ID" value="PVD28951.1"/>
    <property type="molecule type" value="Genomic_DNA"/>
</dbReference>
<evidence type="ECO:0000256" key="1">
    <source>
        <dbReference type="ARBA" id="ARBA00004496"/>
    </source>
</evidence>
<protein>
    <recommendedName>
        <fullName evidence="6">UDENN FLCN/SMCR8-type domain-containing protein</fullName>
    </recommendedName>
</protein>
<feature type="domain" description="UDENN FLCN/SMCR8-type" evidence="6">
    <location>
        <begin position="21"/>
        <end position="902"/>
    </location>
</feature>
<dbReference type="STRING" id="400727.A0A2T7P6C0"/>
<evidence type="ECO:0000256" key="5">
    <source>
        <dbReference type="ARBA" id="ARBA00038137"/>
    </source>
</evidence>
<dbReference type="Proteomes" id="UP000245119">
    <property type="component" value="Linkage Group LG6"/>
</dbReference>
<dbReference type="PROSITE" id="PS51834">
    <property type="entry name" value="DENN_FLCN_SMCR8"/>
    <property type="match status" value="1"/>
</dbReference>
<evidence type="ECO:0000259" key="6">
    <source>
        <dbReference type="PROSITE" id="PS51834"/>
    </source>
</evidence>
<keyword evidence="3" id="KW-0344">Guanine-nucleotide releasing factor</keyword>
<evidence type="ECO:0000313" key="7">
    <source>
        <dbReference type="EMBL" id="PVD28951.1"/>
    </source>
</evidence>
<reference evidence="7 8" key="1">
    <citation type="submission" date="2018-04" db="EMBL/GenBank/DDBJ databases">
        <title>The genome of golden apple snail Pomacea canaliculata provides insight into stress tolerance and invasive adaptation.</title>
        <authorList>
            <person name="Liu C."/>
            <person name="Liu B."/>
            <person name="Ren Y."/>
            <person name="Zhang Y."/>
            <person name="Wang H."/>
            <person name="Li S."/>
            <person name="Jiang F."/>
            <person name="Yin L."/>
            <person name="Zhang G."/>
            <person name="Qian W."/>
            <person name="Fan W."/>
        </authorList>
    </citation>
    <scope>NUCLEOTIDE SEQUENCE [LARGE SCALE GENOMIC DNA]</scope>
    <source>
        <strain evidence="7">SZHN2017</strain>
        <tissue evidence="7">Muscle</tissue>
    </source>
</reference>
<keyword evidence="2" id="KW-0963">Cytoplasm</keyword>
<dbReference type="GO" id="GO:0005737">
    <property type="term" value="C:cytoplasm"/>
    <property type="evidence" value="ECO:0007669"/>
    <property type="project" value="UniProtKB-SubCell"/>
</dbReference>
<comment type="caution">
    <text evidence="7">The sequence shown here is derived from an EMBL/GenBank/DDBJ whole genome shotgun (WGS) entry which is preliminary data.</text>
</comment>
<sequence>MPWGWGQKDKETITEEGVVGDGQSLLVEDFIMVAEFSEIEGPKPVLTIPKDGGESVDLNSLSVKIMAVDHQTNSESEGFSISEDTQIVLSDHDTGVYAFAHHLLLYDNQARGFVRPYCMVFVTTDLRKIMMFYEELSSQFKRAARYLKYGNRLLFVKDLEKHLQDLDHTKGYLLNQVGRMRLKTTHTQDEEQNKIRVNAENELYKGLQNIQQSTMEIKDILSVLKPLLHDKRLESRFRCLEERAFHHINEEVTQADKISLQEDRLVDKVYRNVPSECKCGSLQESGISPVSLFKSSTTYTPLIVETTKSKRFNSPLRGLHELCSWGAKEGLYKLRCIHEYFRKDAAILEIERNESRLLDPPNSVIAHGQCITSNFLSGVALRGISMCLSEDSSSILLAAGRLHKWSSFGSNDTLESFKSVDSYLSLQDAENASLVSFQSNNSSVGVTTSASVQDFISAPTSPLEEEAIFPSHSCRDNMTACLPASVGSSDPYGSAENACTVSLTENIEEKTACKNISHTDGTSRSASLMEKDSAVTVSAKEVQNSCSNTENFKIPSPENFTISSENQLIEPLKNMASEQTMYGKEKKLDLSVIHSNAKSSIEAKGDDPSTVFECRKSSDSGNLKLDFSEPFKSLSETLICEMGDVCSNIDESIMGQNNCPFICTPSTEVCLWKPRNGIYTLGDFVNSLGPGRPGYGICEVLGTYSGLQPLLFSLMTGRTVLIVGPTRLETEVTRIVTALSLFLADTPRKHHCVVDWMNRPLKLTDLTRIRLAGICRSEKRSLDVMIPSAVKQYSSIFDVERRVLTAPAYQGNLLNVVIQQKKSFKTDAPYVTFIQTWLMEIASKAFIFYHSFCLGDAGAQIQSQSLERHRQQYNSTVSSLMTRLGVKDDDILIIEVPSSNPCGSPVEGVRHRDAEREFVRSDFDTVRDRNIFNMFSL</sequence>
<keyword evidence="4" id="KW-0072">Autophagy</keyword>
<dbReference type="PANTHER" id="PTHR31334">
    <property type="entry name" value="SMITH-MAGENIS SYNDROME REGION GENE 8 PROTEIN"/>
    <property type="match status" value="1"/>
</dbReference>
<dbReference type="GO" id="GO:0006914">
    <property type="term" value="P:autophagy"/>
    <property type="evidence" value="ECO:0007669"/>
    <property type="project" value="UniProtKB-KW"/>
</dbReference>
<proteinExistence type="inferred from homology"/>
<name>A0A2T7P6C0_POMCA</name>
<dbReference type="GO" id="GO:0005096">
    <property type="term" value="F:GTPase activator activity"/>
    <property type="evidence" value="ECO:0007669"/>
    <property type="project" value="InterPro"/>
</dbReference>
<comment type="subcellular location">
    <subcellularLocation>
        <location evidence="1">Cytoplasm</location>
    </subcellularLocation>
</comment>
<organism evidence="7 8">
    <name type="scientific">Pomacea canaliculata</name>
    <name type="common">Golden apple snail</name>
    <dbReference type="NCBI Taxonomy" id="400727"/>
    <lineage>
        <taxon>Eukaryota</taxon>
        <taxon>Metazoa</taxon>
        <taxon>Spiralia</taxon>
        <taxon>Lophotrochozoa</taxon>
        <taxon>Mollusca</taxon>
        <taxon>Gastropoda</taxon>
        <taxon>Caenogastropoda</taxon>
        <taxon>Architaenioglossa</taxon>
        <taxon>Ampullarioidea</taxon>
        <taxon>Ampullariidae</taxon>
        <taxon>Pomacea</taxon>
    </lineage>
</organism>
<gene>
    <name evidence="7" type="ORF">C0Q70_11547</name>
</gene>
<evidence type="ECO:0000256" key="3">
    <source>
        <dbReference type="ARBA" id="ARBA00022658"/>
    </source>
</evidence>